<dbReference type="Proteomes" id="UP001163835">
    <property type="component" value="Unassembled WGS sequence"/>
</dbReference>
<sequence length="578" mass="63000">MPLSPTSVSPSVLVVGAGPVGSVLALTLLKNGIPVRIIDKAGPQIGQKGAGIQPRSLEMHHFLGTLPDFLDVGKALPPCTVYKIPGGTEILKTFELIPYEEPRPDIPYNNAVLLGQHRQQSILHRHLEKYGCEVEFHTELRSFKQYDDHVLATITKRSSDGTEVPEEIKVPYVVGADGAHSTIRRTLGLTFLGDTRDDVNMVIGDIEVKSGLDRKSWHLWGGGSAKMQIMDTDFVWTRATLIPTEVDDNIFTMIIAGNEIDHAKTVSGHDELVKTITSITDRNDIEFGDLVWMSRYRPNIRMVNKFGEGRVFVAGDAAHVHSPTGGQGTNSGVQDSFNLGWKLALVLKGFSPPSLLDTYTEECLPVIAAMLDKSTFLLNRGLEKPPSDNDNWTRGAEFKQLGINYRGSSTLVDETTDLTKDLIRSDSYSLASDGVVHAGDRAPEAPGLEVLHSDGNFTTMTSLFDIFKPDHHTVLIFSSVRYKGEEITSRLSGYFKGLFKTVLILRALSESELIASVKQSSGFDLVLRDGGGHAYKGYPALPGSCTVVVVRPDGIIGAIVGGVDGLRQYLSGVFLASK</sequence>
<keyword evidence="2" id="KW-1185">Reference proteome</keyword>
<name>A0ACC1TV08_9AGAR</name>
<proteinExistence type="predicted"/>
<evidence type="ECO:0000313" key="2">
    <source>
        <dbReference type="Proteomes" id="UP001163835"/>
    </source>
</evidence>
<protein>
    <submittedName>
        <fullName evidence="1">FAD binding domain-containing protein</fullName>
    </submittedName>
</protein>
<dbReference type="EMBL" id="MU795225">
    <property type="protein sequence ID" value="KAJ3808411.1"/>
    <property type="molecule type" value="Genomic_DNA"/>
</dbReference>
<evidence type="ECO:0000313" key="1">
    <source>
        <dbReference type="EMBL" id="KAJ3808411.1"/>
    </source>
</evidence>
<accession>A0ACC1TV08</accession>
<reference evidence="1" key="1">
    <citation type="submission" date="2022-09" db="EMBL/GenBank/DDBJ databases">
        <title>A Global Phylogenomic Analysis of the Shiitake Genus Lentinula.</title>
        <authorList>
            <consortium name="DOE Joint Genome Institute"/>
            <person name="Sierra-Patev S."/>
            <person name="Min B."/>
            <person name="Naranjo-Ortiz M."/>
            <person name="Looney B."/>
            <person name="Konkel Z."/>
            <person name="Slot J.C."/>
            <person name="Sakamoto Y."/>
            <person name="Steenwyk J.L."/>
            <person name="Rokas A."/>
            <person name="Carro J."/>
            <person name="Camarero S."/>
            <person name="Ferreira P."/>
            <person name="Molpeceres G."/>
            <person name="Ruiz-Duenas F.J."/>
            <person name="Serrano A."/>
            <person name="Henrissat B."/>
            <person name="Drula E."/>
            <person name="Hughes K.W."/>
            <person name="Mata J.L."/>
            <person name="Ishikawa N.K."/>
            <person name="Vargas-Isla R."/>
            <person name="Ushijima S."/>
            <person name="Smith C.A."/>
            <person name="Ahrendt S."/>
            <person name="Andreopoulos W."/>
            <person name="He G."/>
            <person name="Labutti K."/>
            <person name="Lipzen A."/>
            <person name="Ng V."/>
            <person name="Riley R."/>
            <person name="Sandor L."/>
            <person name="Barry K."/>
            <person name="Martinez A.T."/>
            <person name="Xiao Y."/>
            <person name="Gibbons J.G."/>
            <person name="Terashima K."/>
            <person name="Grigoriev I.V."/>
            <person name="Hibbett D.S."/>
        </authorList>
    </citation>
    <scope>NUCLEOTIDE SEQUENCE</scope>
    <source>
        <strain evidence="1">TMI1499</strain>
    </source>
</reference>
<organism evidence="1 2">
    <name type="scientific">Lentinula aff. lateritia</name>
    <dbReference type="NCBI Taxonomy" id="2804960"/>
    <lineage>
        <taxon>Eukaryota</taxon>
        <taxon>Fungi</taxon>
        <taxon>Dikarya</taxon>
        <taxon>Basidiomycota</taxon>
        <taxon>Agaricomycotina</taxon>
        <taxon>Agaricomycetes</taxon>
        <taxon>Agaricomycetidae</taxon>
        <taxon>Agaricales</taxon>
        <taxon>Marasmiineae</taxon>
        <taxon>Omphalotaceae</taxon>
        <taxon>Lentinula</taxon>
    </lineage>
</organism>
<gene>
    <name evidence="1" type="ORF">F5876DRAFT_90051</name>
</gene>
<comment type="caution">
    <text evidence="1">The sequence shown here is derived from an EMBL/GenBank/DDBJ whole genome shotgun (WGS) entry which is preliminary data.</text>
</comment>